<keyword evidence="3 4" id="KW-0472">Membrane</keyword>
<protein>
    <recommendedName>
        <fullName evidence="7">MFS transporter</fullName>
    </recommendedName>
</protein>
<evidence type="ECO:0000256" key="2">
    <source>
        <dbReference type="ARBA" id="ARBA00022989"/>
    </source>
</evidence>
<feature type="transmembrane region" description="Helical" evidence="4">
    <location>
        <begin position="283"/>
        <end position="300"/>
    </location>
</feature>
<dbReference type="Gene3D" id="1.20.1250.20">
    <property type="entry name" value="MFS general substrate transporter like domains"/>
    <property type="match status" value="1"/>
</dbReference>
<keyword evidence="2 4" id="KW-1133">Transmembrane helix</keyword>
<feature type="transmembrane region" description="Helical" evidence="4">
    <location>
        <begin position="75"/>
        <end position="102"/>
    </location>
</feature>
<dbReference type="InterPro" id="IPR011701">
    <property type="entry name" value="MFS"/>
</dbReference>
<keyword evidence="1 4" id="KW-0812">Transmembrane</keyword>
<dbReference type="RefSeq" id="WP_133299257.1">
    <property type="nucleotide sequence ID" value="NZ_QUWK01000001.1"/>
</dbReference>
<dbReference type="Proteomes" id="UP000264002">
    <property type="component" value="Unassembled WGS sequence"/>
</dbReference>
<reference evidence="5 6" key="2">
    <citation type="submission" date="2018-09" db="EMBL/GenBank/DDBJ databases">
        <title>Genome of Sphaerochaeta halotolerans strain 4-11.</title>
        <authorList>
            <person name="Nazina T.N."/>
            <person name="Sokolova D.S."/>
        </authorList>
    </citation>
    <scope>NUCLEOTIDE SEQUENCE [LARGE SCALE GENOMIC DNA]</scope>
    <source>
        <strain evidence="5 6">4-11</strain>
    </source>
</reference>
<feature type="transmembrane region" description="Helical" evidence="4">
    <location>
        <begin position="167"/>
        <end position="185"/>
    </location>
</feature>
<dbReference type="InterPro" id="IPR036259">
    <property type="entry name" value="MFS_trans_sf"/>
</dbReference>
<feature type="transmembrane region" description="Helical" evidence="4">
    <location>
        <begin position="306"/>
        <end position="331"/>
    </location>
</feature>
<evidence type="ECO:0000313" key="6">
    <source>
        <dbReference type="Proteomes" id="UP000264002"/>
    </source>
</evidence>
<dbReference type="EMBL" id="QUWK01000001">
    <property type="protein sequence ID" value="RFU96079.1"/>
    <property type="molecule type" value="Genomic_DNA"/>
</dbReference>
<sequence length="400" mass="43107">MLSSTFHPAPYLASLSASYLALGVTLPAMSLIIISKGYPLEYLAVIMVMYSIAVMVAEVPSGVFADTWGRKASFLLGLAFSLVGTICTLFDSLYLLGLGFLLTGLGRAFGSGSLDAKYIEDGQKAGGKLEDLVYALEINSGISLSVGALLGGWLLTFGKDGPSLTQPLLLVRMVLLVGSMVLVTLSIKEEVAQDIKRSSYGEQFRLFASVLRSSPFLVFYSASVLLQGMLLASLESYWQPYLKALLLNDSMLWILGVTTAIIFSISILGSVIGKKIVRHKSPIGIYCILFILVYMLQVLLSMSTNILWFLGVFSLIYLLLGVLSVIGTYVLNKVAEDRVRTSMISLSSFSLQAGGVLTNVFAASLFLLGGIAFFWKVSALVGAVGMLTLAKPMLQRFPIS</sequence>
<keyword evidence="6" id="KW-1185">Reference proteome</keyword>
<dbReference type="PANTHER" id="PTHR23530:SF1">
    <property type="entry name" value="PERMEASE, MAJOR FACILITATOR SUPERFAMILY-RELATED"/>
    <property type="match status" value="1"/>
</dbReference>
<feature type="transmembrane region" description="Helical" evidence="4">
    <location>
        <begin position="343"/>
        <end position="367"/>
    </location>
</feature>
<dbReference type="PANTHER" id="PTHR23530">
    <property type="entry name" value="TRANSPORT PROTEIN-RELATED"/>
    <property type="match status" value="1"/>
</dbReference>
<feature type="transmembrane region" description="Helical" evidence="4">
    <location>
        <begin position="132"/>
        <end position="155"/>
    </location>
</feature>
<feature type="transmembrane region" description="Helical" evidence="4">
    <location>
        <begin position="250"/>
        <end position="271"/>
    </location>
</feature>
<dbReference type="SUPFAM" id="SSF103473">
    <property type="entry name" value="MFS general substrate transporter"/>
    <property type="match status" value="1"/>
</dbReference>
<accession>A0A372MJZ3</accession>
<evidence type="ECO:0000256" key="4">
    <source>
        <dbReference type="SAM" id="Phobius"/>
    </source>
</evidence>
<feature type="transmembrane region" description="Helical" evidence="4">
    <location>
        <begin position="206"/>
        <end position="230"/>
    </location>
</feature>
<evidence type="ECO:0000256" key="1">
    <source>
        <dbReference type="ARBA" id="ARBA00022692"/>
    </source>
</evidence>
<comment type="caution">
    <text evidence="5">The sequence shown here is derived from an EMBL/GenBank/DDBJ whole genome shotgun (WGS) entry which is preliminary data.</text>
</comment>
<evidence type="ECO:0000256" key="3">
    <source>
        <dbReference type="ARBA" id="ARBA00023136"/>
    </source>
</evidence>
<name>A0A372MJZ3_9SPIR</name>
<evidence type="ECO:0000313" key="5">
    <source>
        <dbReference type="EMBL" id="RFU96079.1"/>
    </source>
</evidence>
<feature type="transmembrane region" description="Helical" evidence="4">
    <location>
        <begin position="42"/>
        <end position="63"/>
    </location>
</feature>
<gene>
    <name evidence="5" type="ORF">DYP60_00430</name>
</gene>
<proteinExistence type="predicted"/>
<evidence type="ECO:0008006" key="7">
    <source>
        <dbReference type="Google" id="ProtNLM"/>
    </source>
</evidence>
<dbReference type="AlphaFoldDB" id="A0A372MJZ3"/>
<dbReference type="InterPro" id="IPR053160">
    <property type="entry name" value="MFS_DHA3_Transporter"/>
</dbReference>
<organism evidence="5 6">
    <name type="scientific">Sphaerochaeta halotolerans</name>
    <dbReference type="NCBI Taxonomy" id="2293840"/>
    <lineage>
        <taxon>Bacteria</taxon>
        <taxon>Pseudomonadati</taxon>
        <taxon>Spirochaetota</taxon>
        <taxon>Spirochaetia</taxon>
        <taxon>Spirochaetales</taxon>
        <taxon>Sphaerochaetaceae</taxon>
        <taxon>Sphaerochaeta</taxon>
    </lineage>
</organism>
<reference evidence="6" key="1">
    <citation type="submission" date="2018-08" db="EMBL/GenBank/DDBJ databases">
        <authorList>
            <person name="Grouzdev D.S."/>
            <person name="Krutkina M.S."/>
        </authorList>
    </citation>
    <scope>NUCLEOTIDE SEQUENCE [LARGE SCALE GENOMIC DNA]</scope>
    <source>
        <strain evidence="6">4-11</strain>
    </source>
</reference>
<dbReference type="Pfam" id="PF07690">
    <property type="entry name" value="MFS_1"/>
    <property type="match status" value="1"/>
</dbReference>
<dbReference type="GO" id="GO:0022857">
    <property type="term" value="F:transmembrane transporter activity"/>
    <property type="evidence" value="ECO:0007669"/>
    <property type="project" value="InterPro"/>
</dbReference>
<feature type="transmembrane region" description="Helical" evidence="4">
    <location>
        <begin position="12"/>
        <end position="35"/>
    </location>
</feature>